<dbReference type="EMBL" id="JAPZBO010000002">
    <property type="protein sequence ID" value="KAJ5323677.1"/>
    <property type="molecule type" value="Genomic_DNA"/>
</dbReference>
<dbReference type="Gene3D" id="3.30.200.20">
    <property type="entry name" value="Phosphorylase Kinase, domain 1"/>
    <property type="match status" value="1"/>
</dbReference>
<dbReference type="PANTHER" id="PTHR24056:SF546">
    <property type="entry name" value="CYCLIN-DEPENDENT KINASE 12"/>
    <property type="match status" value="1"/>
</dbReference>
<keyword evidence="3" id="KW-0723">Serine/threonine-protein kinase</keyword>
<feature type="compositionally biased region" description="Basic and acidic residues" evidence="11">
    <location>
        <begin position="226"/>
        <end position="240"/>
    </location>
</feature>
<keyword evidence="4" id="KW-0808">Transferase</keyword>
<dbReference type="GO" id="GO:0030332">
    <property type="term" value="F:cyclin binding"/>
    <property type="evidence" value="ECO:0007669"/>
    <property type="project" value="TreeGrafter"/>
</dbReference>
<feature type="compositionally biased region" description="Polar residues" evidence="11">
    <location>
        <begin position="271"/>
        <end position="299"/>
    </location>
</feature>
<comment type="catalytic activity">
    <reaction evidence="9">
        <text>L-seryl-[protein] + ATP = O-phospho-L-seryl-[protein] + ADP + H(+)</text>
        <dbReference type="Rhea" id="RHEA:17989"/>
        <dbReference type="Rhea" id="RHEA-COMP:9863"/>
        <dbReference type="Rhea" id="RHEA-COMP:11604"/>
        <dbReference type="ChEBI" id="CHEBI:15378"/>
        <dbReference type="ChEBI" id="CHEBI:29999"/>
        <dbReference type="ChEBI" id="CHEBI:30616"/>
        <dbReference type="ChEBI" id="CHEBI:83421"/>
        <dbReference type="ChEBI" id="CHEBI:456216"/>
        <dbReference type="EC" id="2.7.11.22"/>
    </reaction>
</comment>
<dbReference type="SUPFAM" id="SSF56112">
    <property type="entry name" value="Protein kinase-like (PK-like)"/>
    <property type="match status" value="1"/>
</dbReference>
<evidence type="ECO:0000256" key="9">
    <source>
        <dbReference type="ARBA" id="ARBA00048367"/>
    </source>
</evidence>
<evidence type="ECO:0000256" key="7">
    <source>
        <dbReference type="ARBA" id="ARBA00022840"/>
    </source>
</evidence>
<feature type="compositionally biased region" description="Polar residues" evidence="11">
    <location>
        <begin position="405"/>
        <end position="422"/>
    </location>
</feature>
<evidence type="ECO:0000256" key="6">
    <source>
        <dbReference type="ARBA" id="ARBA00022777"/>
    </source>
</evidence>
<feature type="binding site" evidence="10">
    <location>
        <position position="771"/>
    </location>
    <ligand>
        <name>ATP</name>
        <dbReference type="ChEBI" id="CHEBI:30616"/>
    </ligand>
</feature>
<dbReference type="FunFam" id="1.10.510.10:FF:000440">
    <property type="entry name" value="Serine/threonine-protein kinase bur1"/>
    <property type="match status" value="1"/>
</dbReference>
<dbReference type="Pfam" id="PF00069">
    <property type="entry name" value="Pkinase"/>
    <property type="match status" value="1"/>
</dbReference>
<keyword evidence="14" id="KW-1185">Reference proteome</keyword>
<feature type="compositionally biased region" description="Basic and acidic residues" evidence="11">
    <location>
        <begin position="1058"/>
        <end position="1093"/>
    </location>
</feature>
<evidence type="ECO:0000256" key="1">
    <source>
        <dbReference type="ARBA" id="ARBA00006485"/>
    </source>
</evidence>
<dbReference type="GO" id="GO:0008024">
    <property type="term" value="C:cyclin/CDK positive transcription elongation factor complex"/>
    <property type="evidence" value="ECO:0007669"/>
    <property type="project" value="TreeGrafter"/>
</dbReference>
<reference evidence="13" key="1">
    <citation type="submission" date="2022-12" db="EMBL/GenBank/DDBJ databases">
        <authorList>
            <person name="Petersen C."/>
        </authorList>
    </citation>
    <scope>NUCLEOTIDE SEQUENCE</scope>
    <source>
        <strain evidence="13">IBT 21472</strain>
    </source>
</reference>
<dbReference type="PROSITE" id="PS50011">
    <property type="entry name" value="PROTEIN_KINASE_DOM"/>
    <property type="match status" value="1"/>
</dbReference>
<dbReference type="EC" id="2.7.11.22" evidence="2"/>
<feature type="compositionally biased region" description="Basic and acidic residues" evidence="11">
    <location>
        <begin position="603"/>
        <end position="616"/>
    </location>
</feature>
<feature type="compositionally biased region" description="Basic and acidic residues" evidence="11">
    <location>
        <begin position="207"/>
        <end position="219"/>
    </location>
</feature>
<feature type="compositionally biased region" description="Basic residues" evidence="11">
    <location>
        <begin position="194"/>
        <end position="206"/>
    </location>
</feature>
<dbReference type="GO" id="GO:0004693">
    <property type="term" value="F:cyclin-dependent protein serine/threonine kinase activity"/>
    <property type="evidence" value="ECO:0007669"/>
    <property type="project" value="UniProtKB-EC"/>
</dbReference>
<feature type="compositionally biased region" description="Low complexity" evidence="11">
    <location>
        <begin position="148"/>
        <end position="166"/>
    </location>
</feature>
<dbReference type="SMART" id="SM00220">
    <property type="entry name" value="S_TKc"/>
    <property type="match status" value="1"/>
</dbReference>
<feature type="compositionally biased region" description="Basic and acidic residues" evidence="11">
    <location>
        <begin position="631"/>
        <end position="713"/>
    </location>
</feature>
<feature type="region of interest" description="Disordered" evidence="11">
    <location>
        <begin position="1058"/>
        <end position="1100"/>
    </location>
</feature>
<feature type="compositionally biased region" description="Low complexity" evidence="11">
    <location>
        <begin position="435"/>
        <end position="444"/>
    </location>
</feature>
<dbReference type="PROSITE" id="PS00108">
    <property type="entry name" value="PROTEIN_KINASE_ST"/>
    <property type="match status" value="1"/>
</dbReference>
<dbReference type="Gene3D" id="1.10.510.10">
    <property type="entry name" value="Transferase(Phosphotransferase) domain 1"/>
    <property type="match status" value="1"/>
</dbReference>
<evidence type="ECO:0000256" key="3">
    <source>
        <dbReference type="ARBA" id="ARBA00022527"/>
    </source>
</evidence>
<dbReference type="GO" id="GO:0008353">
    <property type="term" value="F:RNA polymerase II CTD heptapeptide repeat kinase activity"/>
    <property type="evidence" value="ECO:0007669"/>
    <property type="project" value="TreeGrafter"/>
</dbReference>
<dbReference type="InterPro" id="IPR050108">
    <property type="entry name" value="CDK"/>
</dbReference>
<evidence type="ECO:0000256" key="8">
    <source>
        <dbReference type="ARBA" id="ARBA00047811"/>
    </source>
</evidence>
<dbReference type="AlphaFoldDB" id="A0A9W9Q681"/>
<evidence type="ECO:0000256" key="2">
    <source>
        <dbReference type="ARBA" id="ARBA00012425"/>
    </source>
</evidence>
<evidence type="ECO:0000256" key="10">
    <source>
        <dbReference type="PROSITE-ProRule" id="PRU10141"/>
    </source>
</evidence>
<dbReference type="Proteomes" id="UP001147746">
    <property type="component" value="Unassembled WGS sequence"/>
</dbReference>
<gene>
    <name evidence="13" type="ORF">N7476_002277</name>
</gene>
<evidence type="ECO:0000256" key="5">
    <source>
        <dbReference type="ARBA" id="ARBA00022741"/>
    </source>
</evidence>
<evidence type="ECO:0000259" key="12">
    <source>
        <dbReference type="PROSITE" id="PS50011"/>
    </source>
</evidence>
<feature type="compositionally biased region" description="Basic residues" evidence="11">
    <location>
        <begin position="253"/>
        <end position="268"/>
    </location>
</feature>
<name>A0A9W9Q681_9EURO</name>
<comment type="similarity">
    <text evidence="1">Belongs to the protein kinase superfamily. CMGC Ser/Thr protein kinase family. CDC2/CDKX subfamily.</text>
</comment>
<dbReference type="PROSITE" id="PS00107">
    <property type="entry name" value="PROTEIN_KINASE_ATP"/>
    <property type="match status" value="1"/>
</dbReference>
<evidence type="ECO:0000256" key="4">
    <source>
        <dbReference type="ARBA" id="ARBA00022679"/>
    </source>
</evidence>
<evidence type="ECO:0000313" key="14">
    <source>
        <dbReference type="Proteomes" id="UP001147746"/>
    </source>
</evidence>
<dbReference type="PANTHER" id="PTHR24056">
    <property type="entry name" value="CELL DIVISION PROTEIN KINASE"/>
    <property type="match status" value="1"/>
</dbReference>
<reference evidence="13" key="2">
    <citation type="journal article" date="2023" name="IMA Fungus">
        <title>Comparative genomic study of the Penicillium genus elucidates a diverse pangenome and 15 lateral gene transfer events.</title>
        <authorList>
            <person name="Petersen C."/>
            <person name="Sorensen T."/>
            <person name="Nielsen M.R."/>
            <person name="Sondergaard T.E."/>
            <person name="Sorensen J.L."/>
            <person name="Fitzpatrick D.A."/>
            <person name="Frisvad J.C."/>
            <person name="Nielsen K.L."/>
        </authorList>
    </citation>
    <scope>NUCLEOTIDE SEQUENCE</scope>
    <source>
        <strain evidence="13">IBT 21472</strain>
    </source>
</reference>
<dbReference type="InterPro" id="IPR017441">
    <property type="entry name" value="Protein_kinase_ATP_BS"/>
</dbReference>
<dbReference type="CDD" id="cd07840">
    <property type="entry name" value="STKc_CDK9_like"/>
    <property type="match status" value="1"/>
</dbReference>
<dbReference type="FunFam" id="3.30.200.20:FF:000270">
    <property type="entry name" value="Serine/threonine-protein kinase bur1"/>
    <property type="match status" value="1"/>
</dbReference>
<dbReference type="InterPro" id="IPR011009">
    <property type="entry name" value="Kinase-like_dom_sf"/>
</dbReference>
<feature type="compositionally biased region" description="Basic residues" evidence="11">
    <location>
        <begin position="38"/>
        <end position="49"/>
    </location>
</feature>
<protein>
    <recommendedName>
        <fullName evidence="2">cyclin-dependent kinase</fullName>
        <ecNumber evidence="2">2.7.11.22</ecNumber>
    </recommendedName>
</protein>
<proteinExistence type="inferred from homology"/>
<feature type="region of interest" description="Disordered" evidence="11">
    <location>
        <begin position="1"/>
        <end position="719"/>
    </location>
</feature>
<feature type="domain" description="Protein kinase" evidence="12">
    <location>
        <begin position="742"/>
        <end position="1027"/>
    </location>
</feature>
<feature type="compositionally biased region" description="Basic and acidic residues" evidence="11">
    <location>
        <begin position="17"/>
        <end position="37"/>
    </location>
</feature>
<feature type="compositionally biased region" description="Basic and acidic residues" evidence="11">
    <location>
        <begin position="123"/>
        <end position="134"/>
    </location>
</feature>
<sequence>MAGSRRSPPLRDQWNADPDRDPRERDRRRGRGSNRDRGRARHRERGRHPRPSDRHFDYPARSPPARASRFGSDLSHAPGDSALDRPPPRSSPGPPSGSNNNRRLDHPRPSSSGGWNDNPSVLLDRDGPASRLDESPFAPPSKRKRTRSPSPHGPRGSYPPGRPSFGKQGERRDRSPSFKNRGRFSGRGAPGRGASRRRSPRGRGRDRRGNDRRRSDIQRPGRSKSPGRDKGSHPSPDRRSRSLSGDYSDRNSRYRSRSASRHSARSAHSRMSTYSSNSRGQDGMNSTQPIQSIMHSTARSPSPPRPIPSYDSSNMSGPSDGPARLQDAFPMHGTRPSDVHNKQRRQPSRPHLDQRPYPTSPNFATPTSSHHGSPPPTSPYNGGRGGRSGQPQFAGSGPSPPYRQDNYNSKNVPSGPQYQNNLGHFDGPLNHQSQGPYNGPPYRGGNSGFRGNHTSQGPGRRFSASGPPPYNNGLSHRGGRGNFNNSQWTASGSRGRGGPQSPPPHSRDSQTPSTRAPSANDPLSPRAPDPGAQFAVTNRDHQREDIRSLPQAEDDGPHDMAPPPRDSNITTPGEKGGKFSFALKPKTTPTLTPKPVPELAQRMVREPPARAPEPKSPRNRLTNGPLPKFNPDARFDRRERDRGRDRKGDRDRRDFRNQQDFRDSRDTRDMRDDRRFDQRRDKRKNDKNVRRPDFRQQERRRDPSPEPPKEPPKQTKIVVRPKPRPMMAKEFADADSVYYRKPGNESVIGAGTYGKVFKGIHVFTQRKVALKKIRMEGEKDGFPVTAVREIKLLQNLRSHNVVSLLEVMVERNECFMVFEYLSHDLTGLINHPTFSLTLAHKKDLAKQMFEGLNYLHHRGVLHRDIKAANILISNQGLLKYADFGLARFFSKSRQLDYTNRVITIWYRPPELLLGETRYGPAVDVWSAACVCMEMFTKKAVFPGEGGELSQLDKLYNCLGTPTRADWPDLVEMPWFQLMRPAERKKRVFEDVYKDVLSPAAMDMIAQVFQYDPAKRPTAEAVLQHPYFLSEEPVSQQAIELEHIEGDWHEFESKALRKEARRAEWQSQKDREKRKAESSVPTSDRDSKRARQEDSDQVSGP</sequence>
<keyword evidence="5 10" id="KW-0547">Nucleotide-binding</keyword>
<feature type="compositionally biased region" description="Basic and acidic residues" evidence="11">
    <location>
        <begin position="538"/>
        <end position="547"/>
    </location>
</feature>
<evidence type="ECO:0000313" key="13">
    <source>
        <dbReference type="EMBL" id="KAJ5323677.1"/>
    </source>
</evidence>
<feature type="compositionally biased region" description="Low complexity" evidence="11">
    <location>
        <begin position="583"/>
        <end position="593"/>
    </location>
</feature>
<organism evidence="13 14">
    <name type="scientific">Penicillium atrosanguineum</name>
    <dbReference type="NCBI Taxonomy" id="1132637"/>
    <lineage>
        <taxon>Eukaryota</taxon>
        <taxon>Fungi</taxon>
        <taxon>Dikarya</taxon>
        <taxon>Ascomycota</taxon>
        <taxon>Pezizomycotina</taxon>
        <taxon>Eurotiomycetes</taxon>
        <taxon>Eurotiomycetidae</taxon>
        <taxon>Eurotiales</taxon>
        <taxon>Aspergillaceae</taxon>
        <taxon>Penicillium</taxon>
    </lineage>
</organism>
<dbReference type="GO" id="GO:0032968">
    <property type="term" value="P:positive regulation of transcription elongation by RNA polymerase II"/>
    <property type="evidence" value="ECO:0007669"/>
    <property type="project" value="TreeGrafter"/>
</dbReference>
<dbReference type="InterPro" id="IPR008271">
    <property type="entry name" value="Ser/Thr_kinase_AS"/>
</dbReference>
<keyword evidence="7 10" id="KW-0067">ATP-binding</keyword>
<comment type="catalytic activity">
    <reaction evidence="8">
        <text>L-threonyl-[protein] + ATP = O-phospho-L-threonyl-[protein] + ADP + H(+)</text>
        <dbReference type="Rhea" id="RHEA:46608"/>
        <dbReference type="Rhea" id="RHEA-COMP:11060"/>
        <dbReference type="Rhea" id="RHEA-COMP:11605"/>
        <dbReference type="ChEBI" id="CHEBI:15378"/>
        <dbReference type="ChEBI" id="CHEBI:30013"/>
        <dbReference type="ChEBI" id="CHEBI:30616"/>
        <dbReference type="ChEBI" id="CHEBI:61977"/>
        <dbReference type="ChEBI" id="CHEBI:456216"/>
        <dbReference type="EC" id="2.7.11.22"/>
    </reaction>
</comment>
<keyword evidence="6" id="KW-0418">Kinase</keyword>
<dbReference type="GO" id="GO:0005524">
    <property type="term" value="F:ATP binding"/>
    <property type="evidence" value="ECO:0007669"/>
    <property type="project" value="UniProtKB-UniRule"/>
</dbReference>
<feature type="compositionally biased region" description="Polar residues" evidence="11">
    <location>
        <begin position="109"/>
        <end position="119"/>
    </location>
</feature>
<comment type="caution">
    <text evidence="13">The sequence shown here is derived from an EMBL/GenBank/DDBJ whole genome shotgun (WGS) entry which is preliminary data.</text>
</comment>
<evidence type="ECO:0000256" key="11">
    <source>
        <dbReference type="SAM" id="MobiDB-lite"/>
    </source>
</evidence>
<dbReference type="InterPro" id="IPR000719">
    <property type="entry name" value="Prot_kinase_dom"/>
</dbReference>
<accession>A0A9W9Q681</accession>